<dbReference type="PANTHER" id="PTHR22953:SF153">
    <property type="entry name" value="PURPLE ACID PHOSPHATASE"/>
    <property type="match status" value="1"/>
</dbReference>
<evidence type="ECO:0000259" key="4">
    <source>
        <dbReference type="PROSITE" id="PS50853"/>
    </source>
</evidence>
<protein>
    <submittedName>
        <fullName evidence="5">3',5'-cyclic adenosine monophosphate phosphodiesterase CpdA</fullName>
    </submittedName>
</protein>
<feature type="signal peptide" evidence="3">
    <location>
        <begin position="1"/>
        <end position="17"/>
    </location>
</feature>
<dbReference type="PANTHER" id="PTHR22953">
    <property type="entry name" value="ACID PHOSPHATASE RELATED"/>
    <property type="match status" value="1"/>
</dbReference>
<dbReference type="Gene3D" id="2.60.120.200">
    <property type="match status" value="1"/>
</dbReference>
<proteinExistence type="predicted"/>
<dbReference type="PROSITE" id="PS50853">
    <property type="entry name" value="FN3"/>
    <property type="match status" value="1"/>
</dbReference>
<dbReference type="InterPro" id="IPR029052">
    <property type="entry name" value="Metallo-depent_PP-like"/>
</dbReference>
<gene>
    <name evidence="5" type="primary">cpdA_3</name>
    <name evidence="5" type="ORF">Rhal01_02795</name>
</gene>
<dbReference type="EMBL" id="BAABRL010000009">
    <property type="protein sequence ID" value="GAA5496610.1"/>
    <property type="molecule type" value="Genomic_DNA"/>
</dbReference>
<keyword evidence="6" id="KW-1185">Reference proteome</keyword>
<dbReference type="InterPro" id="IPR006558">
    <property type="entry name" value="LamG-like"/>
</dbReference>
<comment type="caution">
    <text evidence="5">The sequence shown here is derived from an EMBL/GenBank/DDBJ whole genome shotgun (WGS) entry which is preliminary data.</text>
</comment>
<keyword evidence="2" id="KW-1015">Disulfide bond</keyword>
<evidence type="ECO:0000256" key="3">
    <source>
        <dbReference type="SAM" id="SignalP"/>
    </source>
</evidence>
<dbReference type="Proteomes" id="UP001424741">
    <property type="component" value="Unassembled WGS sequence"/>
</dbReference>
<organism evidence="5 6">
    <name type="scientific">Rubritalea halochordaticola</name>
    <dbReference type="NCBI Taxonomy" id="714537"/>
    <lineage>
        <taxon>Bacteria</taxon>
        <taxon>Pseudomonadati</taxon>
        <taxon>Verrucomicrobiota</taxon>
        <taxon>Verrucomicrobiia</taxon>
        <taxon>Verrucomicrobiales</taxon>
        <taxon>Rubritaleaceae</taxon>
        <taxon>Rubritalea</taxon>
    </lineage>
</organism>
<dbReference type="RefSeq" id="WP_346189254.1">
    <property type="nucleotide sequence ID" value="NZ_BAABRL010000009.1"/>
</dbReference>
<feature type="domain" description="Fibronectin type-III" evidence="4">
    <location>
        <begin position="249"/>
        <end position="337"/>
    </location>
</feature>
<evidence type="ECO:0000313" key="5">
    <source>
        <dbReference type="EMBL" id="GAA5496610.1"/>
    </source>
</evidence>
<evidence type="ECO:0000313" key="6">
    <source>
        <dbReference type="Proteomes" id="UP001424741"/>
    </source>
</evidence>
<reference evidence="5 6" key="1">
    <citation type="submission" date="2024-02" db="EMBL/GenBank/DDBJ databases">
        <title>Rubritalea halochordaticola NBRC 107102.</title>
        <authorList>
            <person name="Ichikawa N."/>
            <person name="Katano-Makiyama Y."/>
            <person name="Hidaka K."/>
        </authorList>
    </citation>
    <scope>NUCLEOTIDE SEQUENCE [LARGE SCALE GENOMIC DNA]</scope>
    <source>
        <strain evidence="5 6">NBRC 107102</strain>
    </source>
</reference>
<evidence type="ECO:0000256" key="1">
    <source>
        <dbReference type="ARBA" id="ARBA00022729"/>
    </source>
</evidence>
<dbReference type="InterPro" id="IPR004843">
    <property type="entry name" value="Calcineurin-like_PHP"/>
</dbReference>
<dbReference type="InterPro" id="IPR008963">
    <property type="entry name" value="Purple_acid_Pase-like_N"/>
</dbReference>
<dbReference type="InterPro" id="IPR003961">
    <property type="entry name" value="FN3_dom"/>
</dbReference>
<feature type="chain" id="PRO_5046421230" evidence="3">
    <location>
        <begin position="18"/>
        <end position="608"/>
    </location>
</feature>
<dbReference type="Pfam" id="PF13385">
    <property type="entry name" value="Laminin_G_3"/>
    <property type="match status" value="1"/>
</dbReference>
<dbReference type="Pfam" id="PF00149">
    <property type="entry name" value="Metallophos"/>
    <property type="match status" value="1"/>
</dbReference>
<dbReference type="SUPFAM" id="SSF56300">
    <property type="entry name" value="Metallo-dependent phosphatases"/>
    <property type="match status" value="1"/>
</dbReference>
<evidence type="ECO:0000256" key="2">
    <source>
        <dbReference type="ARBA" id="ARBA00023157"/>
    </source>
</evidence>
<sequence length="608" mass="68583">MKRLCFIYLTSVLTAWAHNAPSPLMHWDCQKKFLKDGELVAQKGFNLKINSPLPEQKVAGIPSLGNPGKEAWVASQKVSKLQMPELALTVSSWISVDKAIPTGGIVGYFQDNGNSESGWVLGYDKEHFSIGLASAGNQRMTYLQGKTKYQTGKLYHVAATYDGSELRLYVNGKLDASSKEQTGAIRYPDQARLALAGYVDSNENFPHTGTIREVYIYDLCATDEGIAHEFDHGKGMTEESLKPTLAFEHEAPPFLQMATQNSIGVNWATTLPSTGTLFWGETAECKNTIPVTELDKFHHMTITGLQPDTQYFYRTESISQSGDVLKTNVSTFETAPEADSPIAFAIISDTQGNPKVANKMATYAWAQRPDFLVIPGDLTSTGTDHTHWTEHFFPSMDVLIKRVPMYPVLGNHERNAHWYYDYMNLPDPEYYYTFHYGPAQFFMIDSNKKCTPGSEQYEWLEKELKKSQAKWKMVVHHHPVYSSDANDYGDLWKTNKSSRGDMNVRAMSKLYDQYGVDVVFNGHIHSYERTWQVKEGKVVQRGGIQYFVTGGGGGPLEEAGPSRPKFQNTVKKGHHYAMVRINGDVFEFQAYDEQGKLFDSLRYTRQQK</sequence>
<dbReference type="Gene3D" id="2.60.40.380">
    <property type="entry name" value="Purple acid phosphatase-like, N-terminal"/>
    <property type="match status" value="1"/>
</dbReference>
<dbReference type="InterPro" id="IPR039331">
    <property type="entry name" value="PAPs-like"/>
</dbReference>
<dbReference type="InterPro" id="IPR013320">
    <property type="entry name" value="ConA-like_dom_sf"/>
</dbReference>
<keyword evidence="1 3" id="KW-0732">Signal</keyword>
<dbReference type="SUPFAM" id="SSF49363">
    <property type="entry name" value="Purple acid phosphatase, N-terminal domain"/>
    <property type="match status" value="1"/>
</dbReference>
<dbReference type="SUPFAM" id="SSF49899">
    <property type="entry name" value="Concanavalin A-like lectins/glucanases"/>
    <property type="match status" value="1"/>
</dbReference>
<name>A0ABP9V3N4_9BACT</name>
<dbReference type="Gene3D" id="3.60.21.10">
    <property type="match status" value="1"/>
</dbReference>
<accession>A0ABP9V3N4</accession>
<dbReference type="SMART" id="SM00560">
    <property type="entry name" value="LamGL"/>
    <property type="match status" value="1"/>
</dbReference>